<dbReference type="Pfam" id="PF03476">
    <property type="entry name" value="MOSC_N"/>
    <property type="match status" value="1"/>
</dbReference>
<organism evidence="2 3">
    <name type="scientific">Pedobacter agri</name>
    <dbReference type="NCBI Taxonomy" id="454586"/>
    <lineage>
        <taxon>Bacteria</taxon>
        <taxon>Pseudomonadati</taxon>
        <taxon>Bacteroidota</taxon>
        <taxon>Sphingobacteriia</taxon>
        <taxon>Sphingobacteriales</taxon>
        <taxon>Sphingobacteriaceae</taxon>
        <taxon>Pedobacter</taxon>
    </lineage>
</organism>
<dbReference type="Proteomes" id="UP001142592">
    <property type="component" value="Unassembled WGS sequence"/>
</dbReference>
<dbReference type="GO" id="GO:0030151">
    <property type="term" value="F:molybdenum ion binding"/>
    <property type="evidence" value="ECO:0007669"/>
    <property type="project" value="InterPro"/>
</dbReference>
<dbReference type="AlphaFoldDB" id="A0A9X3IAU3"/>
<gene>
    <name evidence="2" type="ORF">OQZ29_20990</name>
</gene>
<dbReference type="RefSeq" id="WP_010603173.1">
    <property type="nucleotide sequence ID" value="NZ_JAPJUH010000007.1"/>
</dbReference>
<comment type="caution">
    <text evidence="2">The sequence shown here is derived from an EMBL/GenBank/DDBJ whole genome shotgun (WGS) entry which is preliminary data.</text>
</comment>
<dbReference type="GO" id="GO:0030170">
    <property type="term" value="F:pyridoxal phosphate binding"/>
    <property type="evidence" value="ECO:0007669"/>
    <property type="project" value="InterPro"/>
</dbReference>
<sequence>MNKLLLSAIYIYPIKSLGGASVTQSYIEERGLQFDRRWVLIDDQGVFITQRKYPLLSLLQVDVLDNQLKISHKDDPLETISFFIDQQTNQSFAVSIWDDLTMGFEVDPKVSEWFSRYMNFSVRLVKMDQGTKRHVDPKYATQNEIVSFADGYPCLIIGQSSLDQLNEKLNEPVRMDRFRPNFVFTGGEAHVEDTFKDFEMGGIQFFAVKPCARCVLITVNQQTAAKGAEPLKTLSKYRTFNNKIMFGQNLLHQGSGIIRVGMELHIKSTKEKILS</sequence>
<accession>A0A9X3IAU3</accession>
<protein>
    <submittedName>
        <fullName evidence="2">MOSC domain-containing protein</fullName>
    </submittedName>
</protein>
<feature type="domain" description="MOSC" evidence="1">
    <location>
        <begin position="86"/>
        <end position="267"/>
    </location>
</feature>
<reference evidence="2" key="1">
    <citation type="submission" date="2022-11" db="EMBL/GenBank/DDBJ databases">
        <authorList>
            <person name="Graham C."/>
            <person name="Newman J.D."/>
        </authorList>
    </citation>
    <scope>NUCLEOTIDE SEQUENCE</scope>
    <source>
        <strain evidence="2">DSM 19486</strain>
    </source>
</reference>
<dbReference type="InterPro" id="IPR005302">
    <property type="entry name" value="MoCF_Sase_C"/>
</dbReference>
<evidence type="ECO:0000313" key="3">
    <source>
        <dbReference type="Proteomes" id="UP001142592"/>
    </source>
</evidence>
<dbReference type="EMBL" id="JAPJUH010000007">
    <property type="protein sequence ID" value="MCX3267251.1"/>
    <property type="molecule type" value="Genomic_DNA"/>
</dbReference>
<evidence type="ECO:0000259" key="1">
    <source>
        <dbReference type="PROSITE" id="PS51340"/>
    </source>
</evidence>
<dbReference type="PANTHER" id="PTHR14237">
    <property type="entry name" value="MOLYBDOPTERIN COFACTOR SULFURASE MOSC"/>
    <property type="match status" value="1"/>
</dbReference>
<keyword evidence="3" id="KW-1185">Reference proteome</keyword>
<dbReference type="SUPFAM" id="SSF141673">
    <property type="entry name" value="MOSC N-terminal domain-like"/>
    <property type="match status" value="1"/>
</dbReference>
<dbReference type="InterPro" id="IPR005303">
    <property type="entry name" value="MOCOS_middle"/>
</dbReference>
<name>A0A9X3IAU3_9SPHI</name>
<dbReference type="PROSITE" id="PS51340">
    <property type="entry name" value="MOSC"/>
    <property type="match status" value="1"/>
</dbReference>
<dbReference type="GO" id="GO:0003824">
    <property type="term" value="F:catalytic activity"/>
    <property type="evidence" value="ECO:0007669"/>
    <property type="project" value="InterPro"/>
</dbReference>
<evidence type="ECO:0000313" key="2">
    <source>
        <dbReference type="EMBL" id="MCX3267251.1"/>
    </source>
</evidence>
<dbReference type="SUPFAM" id="SSF50800">
    <property type="entry name" value="PK beta-barrel domain-like"/>
    <property type="match status" value="1"/>
</dbReference>
<dbReference type="Pfam" id="PF03473">
    <property type="entry name" value="MOSC"/>
    <property type="match status" value="1"/>
</dbReference>
<dbReference type="InterPro" id="IPR011037">
    <property type="entry name" value="Pyrv_Knase-like_insert_dom_sf"/>
</dbReference>
<proteinExistence type="predicted"/>
<dbReference type="PANTHER" id="PTHR14237:SF19">
    <property type="entry name" value="MITOCHONDRIAL AMIDOXIME REDUCING COMPONENT 1"/>
    <property type="match status" value="1"/>
</dbReference>